<protein>
    <recommendedName>
        <fullName evidence="2">PWI domain-containing protein</fullName>
    </recommendedName>
</protein>
<dbReference type="EMBL" id="CAICTM010000332">
    <property type="protein sequence ID" value="CAB9508083.1"/>
    <property type="molecule type" value="Genomic_DNA"/>
</dbReference>
<evidence type="ECO:0000313" key="3">
    <source>
        <dbReference type="EMBL" id="CAB9508083.1"/>
    </source>
</evidence>
<feature type="region of interest" description="Disordered" evidence="1">
    <location>
        <begin position="1"/>
        <end position="50"/>
    </location>
</feature>
<evidence type="ECO:0000313" key="4">
    <source>
        <dbReference type="Proteomes" id="UP001153069"/>
    </source>
</evidence>
<feature type="compositionally biased region" description="Pro residues" evidence="1">
    <location>
        <begin position="292"/>
        <end position="322"/>
    </location>
</feature>
<feature type="domain" description="PWI" evidence="2">
    <location>
        <begin position="342"/>
        <end position="416"/>
    </location>
</feature>
<accession>A0A9N8DS82</accession>
<dbReference type="Pfam" id="PF01480">
    <property type="entry name" value="PWI"/>
    <property type="match status" value="1"/>
</dbReference>
<dbReference type="AlphaFoldDB" id="A0A9N8DS82"/>
<dbReference type="Gene3D" id="1.20.1390.10">
    <property type="entry name" value="PWI domain"/>
    <property type="match status" value="1"/>
</dbReference>
<dbReference type="Proteomes" id="UP001153069">
    <property type="component" value="Unassembled WGS sequence"/>
</dbReference>
<reference evidence="3" key="1">
    <citation type="submission" date="2020-06" db="EMBL/GenBank/DDBJ databases">
        <authorList>
            <consortium name="Plant Systems Biology data submission"/>
        </authorList>
    </citation>
    <scope>NUCLEOTIDE SEQUENCE</scope>
    <source>
        <strain evidence="3">D6</strain>
    </source>
</reference>
<keyword evidence="4" id="KW-1185">Reference proteome</keyword>
<organism evidence="3 4">
    <name type="scientific">Seminavis robusta</name>
    <dbReference type="NCBI Taxonomy" id="568900"/>
    <lineage>
        <taxon>Eukaryota</taxon>
        <taxon>Sar</taxon>
        <taxon>Stramenopiles</taxon>
        <taxon>Ochrophyta</taxon>
        <taxon>Bacillariophyta</taxon>
        <taxon>Bacillariophyceae</taxon>
        <taxon>Bacillariophycidae</taxon>
        <taxon>Naviculales</taxon>
        <taxon>Naviculaceae</taxon>
        <taxon>Seminavis</taxon>
    </lineage>
</organism>
<dbReference type="OrthoDB" id="49364at2759"/>
<evidence type="ECO:0000259" key="2">
    <source>
        <dbReference type="SMART" id="SM00311"/>
    </source>
</evidence>
<name>A0A9N8DS82_9STRA</name>
<proteinExistence type="predicted"/>
<evidence type="ECO:0000256" key="1">
    <source>
        <dbReference type="SAM" id="MobiDB-lite"/>
    </source>
</evidence>
<dbReference type="InterPro" id="IPR002483">
    <property type="entry name" value="PWI_dom"/>
</dbReference>
<comment type="caution">
    <text evidence="3">The sequence shown here is derived from an EMBL/GenBank/DDBJ whole genome shotgun (WGS) entry which is preliminary data.</text>
</comment>
<sequence length="416" mass="45474">MASAPPPPNLQAPPPPPSGLPPPPLPNAGPPPPPAGLPPPGLPLPGMKPKPVVPPPRVTLSTAVLLNNMPYFLHSNRSLRDVIYPCGSARNIAFHPTPPKDDVEVNKDQTFTALVTMSHPDGALKLLCACREMKTLLLEGAEEKNKPAYEKMNFHMVPNDPKIPMPPLKIDEQTAKILGERLSQQFINHVTRSNNPRPADLTANNNQANRDRGLDMEKLAAAAGGGYDDDVDPLNTPQVIAAVKAFRTKLDETQSTQKKRRAEIVKQKVQAAKERLRPLVEEERNKPRVPANLPPPPMLPPPMPEGLPPPPPPGLAVPPPPAKRARVAELPSMEPTATFPELPAAAHDTLRAFVSSQIKQYMGEEEATLIDFLLKLVLDPQTTVAKLMEELQPVLEEDAPVFAQELWKKVHELQQQ</sequence>
<feature type="region of interest" description="Disordered" evidence="1">
    <location>
        <begin position="280"/>
        <end position="322"/>
    </location>
</feature>
<gene>
    <name evidence="3" type="ORF">SEMRO_333_G119480.1</name>
</gene>
<dbReference type="SMART" id="SM00311">
    <property type="entry name" value="PWI"/>
    <property type="match status" value="1"/>
</dbReference>